<feature type="region of interest" description="Disordered" evidence="1">
    <location>
        <begin position="1"/>
        <end position="180"/>
    </location>
</feature>
<proteinExistence type="predicted"/>
<dbReference type="Proteomes" id="UP000800035">
    <property type="component" value="Unassembled WGS sequence"/>
</dbReference>
<evidence type="ECO:0000256" key="1">
    <source>
        <dbReference type="SAM" id="MobiDB-lite"/>
    </source>
</evidence>
<gene>
    <name evidence="2" type="ORF">CC80DRAFT_542849</name>
</gene>
<evidence type="ECO:0000313" key="2">
    <source>
        <dbReference type="EMBL" id="KAF1962534.1"/>
    </source>
</evidence>
<feature type="compositionally biased region" description="Basic and acidic residues" evidence="1">
    <location>
        <begin position="307"/>
        <end position="345"/>
    </location>
</feature>
<evidence type="ECO:0000313" key="3">
    <source>
        <dbReference type="Proteomes" id="UP000800035"/>
    </source>
</evidence>
<protein>
    <submittedName>
        <fullName evidence="2">Uncharacterized protein</fullName>
    </submittedName>
</protein>
<keyword evidence="3" id="KW-1185">Reference proteome</keyword>
<organism evidence="2 3">
    <name type="scientific">Byssothecium circinans</name>
    <dbReference type="NCBI Taxonomy" id="147558"/>
    <lineage>
        <taxon>Eukaryota</taxon>
        <taxon>Fungi</taxon>
        <taxon>Dikarya</taxon>
        <taxon>Ascomycota</taxon>
        <taxon>Pezizomycotina</taxon>
        <taxon>Dothideomycetes</taxon>
        <taxon>Pleosporomycetidae</taxon>
        <taxon>Pleosporales</taxon>
        <taxon>Massarineae</taxon>
        <taxon>Massarinaceae</taxon>
        <taxon>Byssothecium</taxon>
    </lineage>
</organism>
<dbReference type="AlphaFoldDB" id="A0A6A5UCX1"/>
<accession>A0A6A5UCX1</accession>
<feature type="compositionally biased region" description="Polar residues" evidence="1">
    <location>
        <begin position="49"/>
        <end position="60"/>
    </location>
</feature>
<dbReference type="EMBL" id="ML976979">
    <property type="protein sequence ID" value="KAF1962534.1"/>
    <property type="molecule type" value="Genomic_DNA"/>
</dbReference>
<feature type="compositionally biased region" description="Basic and acidic residues" evidence="1">
    <location>
        <begin position="26"/>
        <end position="42"/>
    </location>
</feature>
<name>A0A6A5UCX1_9PLEO</name>
<feature type="compositionally biased region" description="Basic and acidic residues" evidence="1">
    <location>
        <begin position="86"/>
        <end position="126"/>
    </location>
</feature>
<feature type="region of interest" description="Disordered" evidence="1">
    <location>
        <begin position="307"/>
        <end position="355"/>
    </location>
</feature>
<feature type="compositionally biased region" description="Basic and acidic residues" evidence="1">
    <location>
        <begin position="133"/>
        <end position="180"/>
    </location>
</feature>
<reference evidence="2" key="1">
    <citation type="journal article" date="2020" name="Stud. Mycol.">
        <title>101 Dothideomycetes genomes: a test case for predicting lifestyles and emergence of pathogens.</title>
        <authorList>
            <person name="Haridas S."/>
            <person name="Albert R."/>
            <person name="Binder M."/>
            <person name="Bloem J."/>
            <person name="Labutti K."/>
            <person name="Salamov A."/>
            <person name="Andreopoulos B."/>
            <person name="Baker S."/>
            <person name="Barry K."/>
            <person name="Bills G."/>
            <person name="Bluhm B."/>
            <person name="Cannon C."/>
            <person name="Castanera R."/>
            <person name="Culley D."/>
            <person name="Daum C."/>
            <person name="Ezra D."/>
            <person name="Gonzalez J."/>
            <person name="Henrissat B."/>
            <person name="Kuo A."/>
            <person name="Liang C."/>
            <person name="Lipzen A."/>
            <person name="Lutzoni F."/>
            <person name="Magnuson J."/>
            <person name="Mondo S."/>
            <person name="Nolan M."/>
            <person name="Ohm R."/>
            <person name="Pangilinan J."/>
            <person name="Park H.-J."/>
            <person name="Ramirez L."/>
            <person name="Alfaro M."/>
            <person name="Sun H."/>
            <person name="Tritt A."/>
            <person name="Yoshinaga Y."/>
            <person name="Zwiers L.-H."/>
            <person name="Turgeon B."/>
            <person name="Goodwin S."/>
            <person name="Spatafora J."/>
            <person name="Crous P."/>
            <person name="Grigoriev I."/>
        </authorList>
    </citation>
    <scope>NUCLEOTIDE SEQUENCE</scope>
    <source>
        <strain evidence="2">CBS 675.92</strain>
    </source>
</reference>
<sequence>MDLIGLVRGKETQKPVKSRGSASRRYQAETRQEMARDDDRTYQHRSRSTHQTMSTRNFIESSRKAYPKEGGIYKERGPQHKHAGHSRAEYHWEERDSFVENREKLNRNRDAKDEREKKHRDAEKQRRAALNQQKEEEEHQELENARREELKRRQEEEEKRLREKEAKQEERTRLNQEKQERIDAQKRLEKIEKKIVKPVNKAYRLIIAEEERYHTGAANPKDGGKPQEVNFAEMWNLIRNYRSKVNTFDERYSALVDEEEIKALEARAGRFGLGIDKVILESPQAIQNKNKEVDRIEDRFRRLEERRNRKLEEEGGRRQEREERQQPREAKQRSRQERPRQEIRVRYKYSGYSHV</sequence>
<feature type="compositionally biased region" description="Basic and acidic residues" evidence="1">
    <location>
        <begin position="61"/>
        <end position="78"/>
    </location>
</feature>